<name>A0AAN7RCT4_TRANT</name>
<sequence length="69" mass="7769">WVPLNEFEGAWLESGLWAFNKMSFLTCGDQMSEKNQNGELGPYRNLSNKFSAVFCKNLGSQFPRSCEAG</sequence>
<feature type="non-terminal residue" evidence="1">
    <location>
        <position position="1"/>
    </location>
</feature>
<keyword evidence="2" id="KW-1185">Reference proteome</keyword>
<gene>
    <name evidence="1" type="ORF">SAY86_029131</name>
</gene>
<organism evidence="1 2">
    <name type="scientific">Trapa natans</name>
    <name type="common">Water chestnut</name>
    <dbReference type="NCBI Taxonomy" id="22666"/>
    <lineage>
        <taxon>Eukaryota</taxon>
        <taxon>Viridiplantae</taxon>
        <taxon>Streptophyta</taxon>
        <taxon>Embryophyta</taxon>
        <taxon>Tracheophyta</taxon>
        <taxon>Spermatophyta</taxon>
        <taxon>Magnoliopsida</taxon>
        <taxon>eudicotyledons</taxon>
        <taxon>Gunneridae</taxon>
        <taxon>Pentapetalae</taxon>
        <taxon>rosids</taxon>
        <taxon>malvids</taxon>
        <taxon>Myrtales</taxon>
        <taxon>Lythraceae</taxon>
        <taxon>Trapa</taxon>
    </lineage>
</organism>
<reference evidence="1 2" key="1">
    <citation type="journal article" date="2023" name="Hortic Res">
        <title>Pangenome of water caltrop reveals structural variations and asymmetric subgenome divergence after allopolyploidization.</title>
        <authorList>
            <person name="Zhang X."/>
            <person name="Chen Y."/>
            <person name="Wang L."/>
            <person name="Yuan Y."/>
            <person name="Fang M."/>
            <person name="Shi L."/>
            <person name="Lu R."/>
            <person name="Comes H.P."/>
            <person name="Ma Y."/>
            <person name="Chen Y."/>
            <person name="Huang G."/>
            <person name="Zhou Y."/>
            <person name="Zheng Z."/>
            <person name="Qiu Y."/>
        </authorList>
    </citation>
    <scope>NUCLEOTIDE SEQUENCE [LARGE SCALE GENOMIC DNA]</scope>
    <source>
        <strain evidence="1">F231</strain>
    </source>
</reference>
<dbReference type="Proteomes" id="UP001346149">
    <property type="component" value="Unassembled WGS sequence"/>
</dbReference>
<proteinExistence type="predicted"/>
<dbReference type="AlphaFoldDB" id="A0AAN7RCT4"/>
<dbReference type="EMBL" id="JAXQNO010000006">
    <property type="protein sequence ID" value="KAK4796805.1"/>
    <property type="molecule type" value="Genomic_DNA"/>
</dbReference>
<comment type="caution">
    <text evidence="1">The sequence shown here is derived from an EMBL/GenBank/DDBJ whole genome shotgun (WGS) entry which is preliminary data.</text>
</comment>
<protein>
    <submittedName>
        <fullName evidence="1">Uncharacterized protein</fullName>
    </submittedName>
</protein>
<evidence type="ECO:0000313" key="1">
    <source>
        <dbReference type="EMBL" id="KAK4796805.1"/>
    </source>
</evidence>
<evidence type="ECO:0000313" key="2">
    <source>
        <dbReference type="Proteomes" id="UP001346149"/>
    </source>
</evidence>
<accession>A0AAN7RCT4</accession>